<protein>
    <submittedName>
        <fullName evidence="2">Uncharacterized protein</fullName>
    </submittedName>
</protein>
<gene>
    <name evidence="2" type="ORF">ACK2TP_04090</name>
</gene>
<evidence type="ECO:0000313" key="3">
    <source>
        <dbReference type="Proteomes" id="UP001634747"/>
    </source>
</evidence>
<keyword evidence="3" id="KW-1185">Reference proteome</keyword>
<sequence>MDTQSIIEALDREINRLKQARAILETLPNSEPTKRGPGRPKSSTVTAAPKKRIMSAEARARIAAAQKKRWAAQGKSKA</sequence>
<comment type="caution">
    <text evidence="2">The sequence shown here is derived from an EMBL/GenBank/DDBJ whole genome shotgun (WGS) entry which is preliminary data.</text>
</comment>
<dbReference type="EMBL" id="JBJYXY010000001">
    <property type="protein sequence ID" value="MFN2974933.1"/>
    <property type="molecule type" value="Genomic_DNA"/>
</dbReference>
<reference evidence="2 3" key="1">
    <citation type="submission" date="2024-12" db="EMBL/GenBank/DDBJ databases">
        <authorList>
            <person name="Lee Y."/>
        </authorList>
    </citation>
    <scope>NUCLEOTIDE SEQUENCE [LARGE SCALE GENOMIC DNA]</scope>
    <source>
        <strain evidence="2 3">03SUJ4</strain>
    </source>
</reference>
<evidence type="ECO:0000313" key="2">
    <source>
        <dbReference type="EMBL" id="MFN2974933.1"/>
    </source>
</evidence>
<dbReference type="RefSeq" id="WP_263413521.1">
    <property type="nucleotide sequence ID" value="NZ_BAABBH010000001.1"/>
</dbReference>
<accession>A0ABW9KI92</accession>
<evidence type="ECO:0000256" key="1">
    <source>
        <dbReference type="SAM" id="MobiDB-lite"/>
    </source>
</evidence>
<feature type="region of interest" description="Disordered" evidence="1">
    <location>
        <begin position="24"/>
        <end position="50"/>
    </location>
</feature>
<name>A0ABW9KI92_9BACT</name>
<organism evidence="2 3">
    <name type="scientific">Terriglobus aquaticus</name>
    <dbReference type="NCBI Taxonomy" id="940139"/>
    <lineage>
        <taxon>Bacteria</taxon>
        <taxon>Pseudomonadati</taxon>
        <taxon>Acidobacteriota</taxon>
        <taxon>Terriglobia</taxon>
        <taxon>Terriglobales</taxon>
        <taxon>Acidobacteriaceae</taxon>
        <taxon>Terriglobus</taxon>
    </lineage>
</organism>
<proteinExistence type="predicted"/>
<dbReference type="Proteomes" id="UP001634747">
    <property type="component" value="Unassembled WGS sequence"/>
</dbReference>